<dbReference type="Proteomes" id="UP000015100">
    <property type="component" value="Unassembled WGS sequence"/>
</dbReference>
<protein>
    <submittedName>
        <fullName evidence="2">Uncharacterized protein</fullName>
    </submittedName>
</protein>
<feature type="compositionally biased region" description="Basic and acidic residues" evidence="1">
    <location>
        <begin position="138"/>
        <end position="157"/>
    </location>
</feature>
<dbReference type="HOGENOM" id="CLU_733657_0_0_1"/>
<accession>S8APW7</accession>
<evidence type="ECO:0000313" key="2">
    <source>
        <dbReference type="EMBL" id="EPS43146.1"/>
    </source>
</evidence>
<reference evidence="2 3" key="1">
    <citation type="journal article" date="2013" name="PLoS Genet.">
        <title>Genomic mechanisms accounting for the adaptation to parasitism in nematode-trapping fungi.</title>
        <authorList>
            <person name="Meerupati T."/>
            <person name="Andersson K.M."/>
            <person name="Friman E."/>
            <person name="Kumar D."/>
            <person name="Tunlid A."/>
            <person name="Ahren D."/>
        </authorList>
    </citation>
    <scope>NUCLEOTIDE SEQUENCE [LARGE SCALE GENOMIC DNA]</scope>
    <source>
        <strain evidence="2 3">CBS 200.50</strain>
    </source>
</reference>
<sequence>MNERGKRTLSTGVPETPNGGKRLRLTGSRDVLSKFACPYAKADPDKNFLCWNINRKNVPGIKEHLKRLHWEGNLPPGIQLSRTWDDIFDYCFPDWGPQPRPSPYVNMFEIASKIQETKDEVPANPPPERSNMVLESTSDDRRQASGHMRENSMEIRPAESSALGPSALNKSGITSTPESAKEAPRVTLGDRLKAAAGTPLFLDSGSNTRRDGHIETRLVYPTPTPSSRYSTPANFPMGNYQPSTTSGPDTGINPNRGVPNTTIEHSNYSDYKNEEYQLIVRRYPINPSSSEPRGLRRFSFNSLDEFPTNFEIWLKEQFTDPSFNWDHWELMVPESRCRLSSVFDVRDELDFQYAAYRSFKAALYLVAKERSSTDRAW</sequence>
<dbReference type="EMBL" id="AQGS01000089">
    <property type="protein sequence ID" value="EPS43146.1"/>
    <property type="molecule type" value="Genomic_DNA"/>
</dbReference>
<dbReference type="OMA" id="ENWMTEN"/>
<evidence type="ECO:0000256" key="1">
    <source>
        <dbReference type="SAM" id="MobiDB-lite"/>
    </source>
</evidence>
<reference evidence="3" key="2">
    <citation type="submission" date="2013-04" db="EMBL/GenBank/DDBJ databases">
        <title>Genomic mechanisms accounting for the adaptation to parasitism in nematode-trapping fungi.</title>
        <authorList>
            <person name="Ahren D.G."/>
        </authorList>
    </citation>
    <scope>NUCLEOTIDE SEQUENCE [LARGE SCALE GENOMIC DNA]</scope>
    <source>
        <strain evidence="3">CBS 200.50</strain>
    </source>
</reference>
<name>S8APW7_DACHA</name>
<dbReference type="OrthoDB" id="5429410at2759"/>
<evidence type="ECO:0000313" key="3">
    <source>
        <dbReference type="Proteomes" id="UP000015100"/>
    </source>
</evidence>
<feature type="region of interest" description="Disordered" evidence="1">
    <location>
        <begin position="116"/>
        <end position="184"/>
    </location>
</feature>
<proteinExistence type="predicted"/>
<dbReference type="STRING" id="1284197.S8APW7"/>
<organism evidence="2 3">
    <name type="scientific">Dactylellina haptotyla (strain CBS 200.50)</name>
    <name type="common">Nematode-trapping fungus</name>
    <name type="synonym">Monacrosporium haptotylum</name>
    <dbReference type="NCBI Taxonomy" id="1284197"/>
    <lineage>
        <taxon>Eukaryota</taxon>
        <taxon>Fungi</taxon>
        <taxon>Dikarya</taxon>
        <taxon>Ascomycota</taxon>
        <taxon>Pezizomycotina</taxon>
        <taxon>Orbiliomycetes</taxon>
        <taxon>Orbiliales</taxon>
        <taxon>Orbiliaceae</taxon>
        <taxon>Dactylellina</taxon>
    </lineage>
</organism>
<gene>
    <name evidence="2" type="ORF">H072_2930</name>
</gene>
<feature type="region of interest" description="Disordered" evidence="1">
    <location>
        <begin position="1"/>
        <end position="21"/>
    </location>
</feature>
<comment type="caution">
    <text evidence="2">The sequence shown here is derived from an EMBL/GenBank/DDBJ whole genome shotgun (WGS) entry which is preliminary data.</text>
</comment>
<keyword evidence="3" id="KW-1185">Reference proteome</keyword>
<feature type="compositionally biased region" description="Polar residues" evidence="1">
    <location>
        <begin position="168"/>
        <end position="178"/>
    </location>
</feature>
<dbReference type="AlphaFoldDB" id="S8APW7"/>